<evidence type="ECO:0000313" key="4">
    <source>
        <dbReference type="Proteomes" id="UP000000598"/>
    </source>
</evidence>
<dbReference type="PANTHER" id="PTHR48100:SF1">
    <property type="entry name" value="HISTIDINE PHOSPHATASE FAMILY PROTEIN-RELATED"/>
    <property type="match status" value="1"/>
</dbReference>
<dbReference type="Pfam" id="PF00300">
    <property type="entry name" value="His_Phos_1"/>
    <property type="match status" value="1"/>
</dbReference>
<dbReference type="GO" id="GO:0016791">
    <property type="term" value="F:phosphatase activity"/>
    <property type="evidence" value="ECO:0007669"/>
    <property type="project" value="TreeGrafter"/>
</dbReference>
<dbReference type="GO" id="GO:0005737">
    <property type="term" value="C:cytoplasm"/>
    <property type="evidence" value="ECO:0007669"/>
    <property type="project" value="TreeGrafter"/>
</dbReference>
<dbReference type="SMART" id="SM00855">
    <property type="entry name" value="PGAM"/>
    <property type="match status" value="1"/>
</dbReference>
<dbReference type="EMBL" id="CR382122">
    <property type="protein sequence ID" value="CAH02486.1"/>
    <property type="molecule type" value="Genomic_DNA"/>
</dbReference>
<dbReference type="InterPro" id="IPR050275">
    <property type="entry name" value="PGM_Phosphatase"/>
</dbReference>
<gene>
    <name evidence="3" type="ORF">KLLA0_B12628g</name>
</gene>
<organism evidence="3 4">
    <name type="scientific">Kluyveromyces lactis (strain ATCC 8585 / CBS 2359 / DSM 70799 / NBRC 1267 / NRRL Y-1140 / WM37)</name>
    <name type="common">Yeast</name>
    <name type="synonym">Candida sphaerica</name>
    <dbReference type="NCBI Taxonomy" id="284590"/>
    <lineage>
        <taxon>Eukaryota</taxon>
        <taxon>Fungi</taxon>
        <taxon>Dikarya</taxon>
        <taxon>Ascomycota</taxon>
        <taxon>Saccharomycotina</taxon>
        <taxon>Saccharomycetes</taxon>
        <taxon>Saccharomycetales</taxon>
        <taxon>Saccharomycetaceae</taxon>
        <taxon>Kluyveromyces</taxon>
    </lineage>
</organism>
<dbReference type="CDD" id="cd07067">
    <property type="entry name" value="HP_PGM_like"/>
    <property type="match status" value="1"/>
</dbReference>
<dbReference type="InterPro" id="IPR001345">
    <property type="entry name" value="PG/BPGM_mutase_AS"/>
</dbReference>
<dbReference type="SUPFAM" id="SSF53254">
    <property type="entry name" value="Phosphoglycerate mutase-like"/>
    <property type="match status" value="1"/>
</dbReference>
<sequence>MSRLKYSAVPGYFTSFGDENVLSHRGDEGQHLGFVDGCSGWEDIQRLLDEDSSLKLLVLARHGQGHHNALESKYGTQEWERYWALQPGVHEVTLVDAQLTELGKQQVRSTGKELLLPMVEKIGFPEKFYSSPLRRCLETYMESWGQVFTSELVSSSTEVSVYVKEQCRETLGRHYCDKRLPHDHVVEQYGEETLLGNTKVHWVYEPGMANEDTMWSETHRETVEEIDYRIGGALQELLSGEERYISLTCHSGVIQSALRVLKHPEILQLQTGGVVFVLCKPAETEAKV</sequence>
<dbReference type="Gene3D" id="3.40.50.1240">
    <property type="entry name" value="Phosphoglycerate mutase-like"/>
    <property type="match status" value="1"/>
</dbReference>
<dbReference type="PaxDb" id="284590-Q6CVE6"/>
<dbReference type="Proteomes" id="UP000000598">
    <property type="component" value="Chromosome B"/>
</dbReference>
<accession>Q6CVE6</accession>
<dbReference type="FunCoup" id="Q6CVE6">
    <property type="interactions" value="197"/>
</dbReference>
<dbReference type="InParanoid" id="Q6CVE6"/>
<dbReference type="InterPro" id="IPR029033">
    <property type="entry name" value="His_PPase_superfam"/>
</dbReference>
<dbReference type="AlphaFoldDB" id="Q6CVE6"/>
<keyword evidence="1" id="KW-0324">Glycolysis</keyword>
<dbReference type="HOGENOM" id="CLU_039184_0_0_1"/>
<dbReference type="PANTHER" id="PTHR48100">
    <property type="entry name" value="BROAD-SPECIFICITY PHOSPHATASE YOR283W-RELATED"/>
    <property type="match status" value="1"/>
</dbReference>
<keyword evidence="4" id="KW-1185">Reference proteome</keyword>
<dbReference type="eggNOG" id="KOG4754">
    <property type="taxonomic scope" value="Eukaryota"/>
</dbReference>
<protein>
    <submittedName>
        <fullName evidence="3">KLLA0B12628p</fullName>
    </submittedName>
</protein>
<reference evidence="3 4" key="1">
    <citation type="journal article" date="2004" name="Nature">
        <title>Genome evolution in yeasts.</title>
        <authorList>
            <consortium name="Genolevures"/>
            <person name="Dujon B."/>
            <person name="Sherman D."/>
            <person name="Fischer G."/>
            <person name="Durrens P."/>
            <person name="Casaregola S."/>
            <person name="Lafontaine I."/>
            <person name="de Montigny J."/>
            <person name="Marck C."/>
            <person name="Neuveglise C."/>
            <person name="Talla E."/>
            <person name="Goffard N."/>
            <person name="Frangeul L."/>
            <person name="Aigle M."/>
            <person name="Anthouard V."/>
            <person name="Babour A."/>
            <person name="Barbe V."/>
            <person name="Barnay S."/>
            <person name="Blanchin S."/>
            <person name="Beckerich J.M."/>
            <person name="Beyne E."/>
            <person name="Bleykasten C."/>
            <person name="Boisrame A."/>
            <person name="Boyer J."/>
            <person name="Cattolico L."/>
            <person name="Confanioleri F."/>
            <person name="de Daruvar A."/>
            <person name="Despons L."/>
            <person name="Fabre E."/>
            <person name="Fairhead C."/>
            <person name="Ferry-Dumazet H."/>
            <person name="Groppi A."/>
            <person name="Hantraye F."/>
            <person name="Hennequin C."/>
            <person name="Jauniaux N."/>
            <person name="Joyet P."/>
            <person name="Kachouri R."/>
            <person name="Kerrest A."/>
            <person name="Koszul R."/>
            <person name="Lemaire M."/>
            <person name="Lesur I."/>
            <person name="Ma L."/>
            <person name="Muller H."/>
            <person name="Nicaud J.M."/>
            <person name="Nikolski M."/>
            <person name="Oztas S."/>
            <person name="Ozier-Kalogeropoulos O."/>
            <person name="Pellenz S."/>
            <person name="Potier S."/>
            <person name="Richard G.F."/>
            <person name="Straub M.L."/>
            <person name="Suleau A."/>
            <person name="Swennene D."/>
            <person name="Tekaia F."/>
            <person name="Wesolowski-Louvel M."/>
            <person name="Westhof E."/>
            <person name="Wirth B."/>
            <person name="Zeniou-Meyer M."/>
            <person name="Zivanovic I."/>
            <person name="Bolotin-Fukuhara M."/>
            <person name="Thierry A."/>
            <person name="Bouchier C."/>
            <person name="Caudron B."/>
            <person name="Scarpelli C."/>
            <person name="Gaillardin C."/>
            <person name="Weissenbach J."/>
            <person name="Wincker P."/>
            <person name="Souciet J.L."/>
        </authorList>
    </citation>
    <scope>NUCLEOTIDE SEQUENCE [LARGE SCALE GENOMIC DNA]</scope>
    <source>
        <strain evidence="4">ATCC 8585 / CBS 2359 / DSM 70799 / NBRC 1267 / NRRL Y-1140 / WM37</strain>
    </source>
</reference>
<keyword evidence="2" id="KW-0413">Isomerase</keyword>
<name>Q6CVE6_KLULA</name>
<evidence type="ECO:0000313" key="3">
    <source>
        <dbReference type="EMBL" id="CAH02486.1"/>
    </source>
</evidence>
<evidence type="ECO:0000256" key="1">
    <source>
        <dbReference type="ARBA" id="ARBA00023152"/>
    </source>
</evidence>
<dbReference type="PROSITE" id="PS00175">
    <property type="entry name" value="PG_MUTASE"/>
    <property type="match status" value="1"/>
</dbReference>
<dbReference type="InterPro" id="IPR013078">
    <property type="entry name" value="His_Pase_superF_clade-1"/>
</dbReference>
<evidence type="ECO:0000256" key="2">
    <source>
        <dbReference type="ARBA" id="ARBA00023235"/>
    </source>
</evidence>
<dbReference type="OMA" id="HGLGVHN"/>
<dbReference type="KEGG" id="kla:KLLA0_B12628g"/>
<proteinExistence type="predicted"/>